<evidence type="ECO:0000313" key="14">
    <source>
        <dbReference type="EMBL" id="CAG2222353.1"/>
    </source>
</evidence>
<dbReference type="InterPro" id="IPR016130">
    <property type="entry name" value="Tyr_Pase_AS"/>
</dbReference>
<dbReference type="InterPro" id="IPR029021">
    <property type="entry name" value="Prot-tyrosine_phosphatase-like"/>
</dbReference>
<feature type="domain" description="Tyrosine specific protein phosphatases" evidence="13">
    <location>
        <begin position="657"/>
        <end position="730"/>
    </location>
</feature>
<dbReference type="PRINTS" id="PR00700">
    <property type="entry name" value="PRTYPHPHTASE"/>
</dbReference>
<feature type="domain" description="Tyrosine-protein phosphatase" evidence="12">
    <location>
        <begin position="482"/>
        <end position="739"/>
    </location>
</feature>
<evidence type="ECO:0000256" key="5">
    <source>
        <dbReference type="ARBA" id="ARBA00022801"/>
    </source>
</evidence>
<dbReference type="EMBL" id="CAJPWZ010001742">
    <property type="protein sequence ID" value="CAG2222353.1"/>
    <property type="molecule type" value="Genomic_DNA"/>
</dbReference>
<dbReference type="FunFam" id="3.90.190.10:FF:000009">
    <property type="entry name" value="Receptor-type tyrosine-protein phosphatase beta"/>
    <property type="match status" value="1"/>
</dbReference>
<dbReference type="GO" id="GO:0004725">
    <property type="term" value="F:protein tyrosine phosphatase activity"/>
    <property type="evidence" value="ECO:0007669"/>
    <property type="project" value="UniProtKB-EC"/>
</dbReference>
<evidence type="ECO:0000256" key="9">
    <source>
        <dbReference type="ARBA" id="ARBA00023180"/>
    </source>
</evidence>
<dbReference type="PROSITE" id="PS50056">
    <property type="entry name" value="TYR_PHOSPHATASE_2"/>
    <property type="match status" value="1"/>
</dbReference>
<dbReference type="InterPro" id="IPR050713">
    <property type="entry name" value="RTP_Phos/Ushers"/>
</dbReference>
<comment type="caution">
    <text evidence="14">The sequence shown here is derived from an EMBL/GenBank/DDBJ whole genome shotgun (WGS) entry which is preliminary data.</text>
</comment>
<keyword evidence="15" id="KW-1185">Reference proteome</keyword>
<evidence type="ECO:0000256" key="4">
    <source>
        <dbReference type="ARBA" id="ARBA00022729"/>
    </source>
</evidence>
<keyword evidence="3 11" id="KW-0812">Transmembrane</keyword>
<reference evidence="14" key="1">
    <citation type="submission" date="2021-03" db="EMBL/GenBank/DDBJ databases">
        <authorList>
            <person name="Bekaert M."/>
        </authorList>
    </citation>
    <scope>NUCLEOTIDE SEQUENCE</scope>
</reference>
<dbReference type="PROSITE" id="PS00383">
    <property type="entry name" value="TYR_PHOSPHATASE_1"/>
    <property type="match status" value="1"/>
</dbReference>
<evidence type="ECO:0000256" key="7">
    <source>
        <dbReference type="ARBA" id="ARBA00022989"/>
    </source>
</evidence>
<dbReference type="Gene3D" id="3.90.190.10">
    <property type="entry name" value="Protein tyrosine phosphatase superfamily"/>
    <property type="match status" value="1"/>
</dbReference>
<evidence type="ECO:0000259" key="12">
    <source>
        <dbReference type="PROSITE" id="PS50055"/>
    </source>
</evidence>
<organism evidence="14 15">
    <name type="scientific">Mytilus edulis</name>
    <name type="common">Blue mussel</name>
    <dbReference type="NCBI Taxonomy" id="6550"/>
    <lineage>
        <taxon>Eukaryota</taxon>
        <taxon>Metazoa</taxon>
        <taxon>Spiralia</taxon>
        <taxon>Lophotrochozoa</taxon>
        <taxon>Mollusca</taxon>
        <taxon>Bivalvia</taxon>
        <taxon>Autobranchia</taxon>
        <taxon>Pteriomorphia</taxon>
        <taxon>Mytilida</taxon>
        <taxon>Mytiloidea</taxon>
        <taxon>Mytilidae</taxon>
        <taxon>Mytilinae</taxon>
        <taxon>Mytilus</taxon>
    </lineage>
</organism>
<evidence type="ECO:0000256" key="11">
    <source>
        <dbReference type="SAM" id="Phobius"/>
    </source>
</evidence>
<dbReference type="SMART" id="SM00194">
    <property type="entry name" value="PTPc"/>
    <property type="match status" value="1"/>
</dbReference>
<keyword evidence="9" id="KW-0325">Glycoprotein</keyword>
<dbReference type="SUPFAM" id="SSF52799">
    <property type="entry name" value="(Phosphotyrosine protein) phosphatases II"/>
    <property type="match status" value="1"/>
</dbReference>
<keyword evidence="4" id="KW-0732">Signal</keyword>
<evidence type="ECO:0000256" key="3">
    <source>
        <dbReference type="ARBA" id="ARBA00022692"/>
    </source>
</evidence>
<dbReference type="PANTHER" id="PTHR46957:SF3">
    <property type="entry name" value="CYTOKINE RECEPTOR"/>
    <property type="match status" value="1"/>
</dbReference>
<gene>
    <name evidence="14" type="ORF">MEDL_35666</name>
</gene>
<dbReference type="PANTHER" id="PTHR46957">
    <property type="entry name" value="CYTOKINE RECEPTOR"/>
    <property type="match status" value="1"/>
</dbReference>
<dbReference type="InterPro" id="IPR000242">
    <property type="entry name" value="PTP_cat"/>
</dbReference>
<proteinExistence type="predicted"/>
<keyword evidence="5 14" id="KW-0378">Hydrolase</keyword>
<evidence type="ECO:0000256" key="2">
    <source>
        <dbReference type="ARBA" id="ARBA00013064"/>
    </source>
</evidence>
<comment type="subcellular location">
    <subcellularLocation>
        <location evidence="1">Membrane</location>
        <topology evidence="1">Single-pass type I membrane protein</topology>
    </subcellularLocation>
</comment>
<keyword evidence="7 11" id="KW-1133">Transmembrane helix</keyword>
<dbReference type="GO" id="GO:0016020">
    <property type="term" value="C:membrane"/>
    <property type="evidence" value="ECO:0007669"/>
    <property type="project" value="UniProtKB-SubCell"/>
</dbReference>
<evidence type="ECO:0000256" key="10">
    <source>
        <dbReference type="ARBA" id="ARBA00051722"/>
    </source>
</evidence>
<evidence type="ECO:0000259" key="13">
    <source>
        <dbReference type="PROSITE" id="PS50056"/>
    </source>
</evidence>
<dbReference type="Pfam" id="PF00102">
    <property type="entry name" value="Y_phosphatase"/>
    <property type="match status" value="1"/>
</dbReference>
<dbReference type="InterPro" id="IPR000387">
    <property type="entry name" value="Tyr_Pase_dom"/>
</dbReference>
<evidence type="ECO:0000313" key="15">
    <source>
        <dbReference type="Proteomes" id="UP000683360"/>
    </source>
</evidence>
<dbReference type="Proteomes" id="UP000683360">
    <property type="component" value="Unassembled WGS sequence"/>
</dbReference>
<keyword evidence="8 11" id="KW-0472">Membrane</keyword>
<keyword evidence="6" id="KW-0904">Protein phosphatase</keyword>
<comment type="catalytic activity">
    <reaction evidence="10">
        <text>O-phospho-L-tyrosyl-[protein] + H2O = L-tyrosyl-[protein] + phosphate</text>
        <dbReference type="Rhea" id="RHEA:10684"/>
        <dbReference type="Rhea" id="RHEA-COMP:10136"/>
        <dbReference type="Rhea" id="RHEA-COMP:20101"/>
        <dbReference type="ChEBI" id="CHEBI:15377"/>
        <dbReference type="ChEBI" id="CHEBI:43474"/>
        <dbReference type="ChEBI" id="CHEBI:46858"/>
        <dbReference type="ChEBI" id="CHEBI:61978"/>
        <dbReference type="EC" id="3.1.3.48"/>
    </reaction>
</comment>
<dbReference type="AlphaFoldDB" id="A0A8S3SW75"/>
<evidence type="ECO:0000256" key="8">
    <source>
        <dbReference type="ARBA" id="ARBA00023136"/>
    </source>
</evidence>
<dbReference type="SMART" id="SM00404">
    <property type="entry name" value="PTPc_motif"/>
    <property type="match status" value="1"/>
</dbReference>
<protein>
    <recommendedName>
        <fullName evidence="2">protein-tyrosine-phosphatase</fullName>
        <ecNumber evidence="2">3.1.3.48</ecNumber>
    </recommendedName>
</protein>
<accession>A0A8S3SW75</accession>
<name>A0A8S3SW75_MYTED</name>
<feature type="transmembrane region" description="Helical" evidence="11">
    <location>
        <begin position="399"/>
        <end position="424"/>
    </location>
</feature>
<evidence type="ECO:0000256" key="1">
    <source>
        <dbReference type="ARBA" id="ARBA00004479"/>
    </source>
</evidence>
<sequence>MVIGVASKDTLSYSVSDVDDSSVSPIQVNNATSSSQSKVDNLSMTENTINAFLTTATESITITDFTTTALLTTIHESNVLNNASLTVSPSNGIVSNFLSSTDVVSLFPSTDLETGSDLYGSESIYDTNIYLPSASENDNSSVTVSTVTVEANVSLTSENQMPSVSLTAFISNITSTVTATISETSDTNTVIPTIESSSITKTIVEPSYTVDSLPTVTSITQTLNDNSSQLHTTNYQSTQTDFPKPLTTTTSIEMDSTLSFPLTTFTMQTTSTLQGDSFETIFSSATHSFTITDTVIPETNTNSVISSTNISAHITTSIAASMSTNISASLPTSISASLPTSISASLSASISASSTIFMSSTDISSSKTSVLPTASSSTIISTESTTQMIKNEDQQSQPLPAIIGGVIGFVLTIVLISSVTLYLWRRQLSCFSGKPMRKSTNGEDNVAFVEEELADERRNRPVKLSDMSSHFEQLSADSNLLFSQEFQDLDMLSPEFPTTDAELQETRLKNRYTNILPFDKTRVKLLPFEDEPGSDYINANYALGFTSAREYIAAQGPLASTINDFWRMIWEQNASIIVMLTQCVERGRKKCEHYWPMLNESLYYGDIVVQLDSESHLPDFILRTFSLRVGDLERKVRHYYYLLWPDMGTPACTNYMIRFVSTIRCDVRPDMTGPIVVHCSAGVGRTGTFITLDTLIRNIQNGDDSIDIFGQILQLRHCRLNMVQTESQYIYIHECIRDFMRPVAESVNGHDTEQLYENTSMF</sequence>
<dbReference type="EC" id="3.1.3.48" evidence="2"/>
<dbReference type="OrthoDB" id="6272991at2759"/>
<evidence type="ECO:0000256" key="6">
    <source>
        <dbReference type="ARBA" id="ARBA00022912"/>
    </source>
</evidence>
<dbReference type="PROSITE" id="PS50055">
    <property type="entry name" value="TYR_PHOSPHATASE_PTP"/>
    <property type="match status" value="1"/>
</dbReference>
<dbReference type="InterPro" id="IPR003595">
    <property type="entry name" value="Tyr_Pase_cat"/>
</dbReference>